<name>A0A9Q0RD88_ANAIG</name>
<dbReference type="Proteomes" id="UP001149090">
    <property type="component" value="Unassembled WGS sequence"/>
</dbReference>
<feature type="domain" description="VWFA" evidence="1">
    <location>
        <begin position="1"/>
        <end position="73"/>
    </location>
</feature>
<dbReference type="SUPFAM" id="SSF53300">
    <property type="entry name" value="vWA-like"/>
    <property type="match status" value="1"/>
</dbReference>
<reference evidence="2" key="1">
    <citation type="submission" date="2022-10" db="EMBL/GenBank/DDBJ databases">
        <title>Novel sulphate-reducing endosymbionts in the free-living metamonad Anaeramoeba.</title>
        <authorList>
            <person name="Jerlstrom-Hultqvist J."/>
            <person name="Cepicka I."/>
            <person name="Gallot-Lavallee L."/>
            <person name="Salas-Leiva D."/>
            <person name="Curtis B.A."/>
            <person name="Zahonova K."/>
            <person name="Pipaliya S."/>
            <person name="Dacks J."/>
            <person name="Roger A.J."/>
        </authorList>
    </citation>
    <scope>NUCLEOTIDE SEQUENCE</scope>
    <source>
        <strain evidence="2">BMAN</strain>
    </source>
</reference>
<accession>A0A9Q0RD88</accession>
<evidence type="ECO:0000313" key="3">
    <source>
        <dbReference type="Proteomes" id="UP001149090"/>
    </source>
</evidence>
<dbReference type="AlphaFoldDB" id="A0A9Q0RD88"/>
<gene>
    <name evidence="2" type="ORF">M0811_06726</name>
</gene>
<evidence type="ECO:0000313" key="2">
    <source>
        <dbReference type="EMBL" id="KAJ5075864.1"/>
    </source>
</evidence>
<organism evidence="2 3">
    <name type="scientific">Anaeramoeba ignava</name>
    <name type="common">Anaerobic marine amoeba</name>
    <dbReference type="NCBI Taxonomy" id="1746090"/>
    <lineage>
        <taxon>Eukaryota</taxon>
        <taxon>Metamonada</taxon>
        <taxon>Anaeramoebidae</taxon>
        <taxon>Anaeramoeba</taxon>
    </lineage>
</organism>
<proteinExistence type="predicted"/>
<dbReference type="InterPro" id="IPR002035">
    <property type="entry name" value="VWF_A"/>
</dbReference>
<dbReference type="EMBL" id="JAPDFW010000063">
    <property type="protein sequence ID" value="KAJ5075864.1"/>
    <property type="molecule type" value="Genomic_DNA"/>
</dbReference>
<dbReference type="OrthoDB" id="299997at2759"/>
<sequence>MFLTDAQPNLGKGTGSLADLIEKYSEQRLFVTFIGVGLDFNTELMEILSKIKGTNYFSVQSSSEFLRKMDNDFDYIVTPIVYDLVVKIEGAKILNIYGIPNSEDVKDTIVTKIPTIMPSNYNEKNECKGSCFLLKMDPSVSDGIPLNISLSFKDKFGNQFNQKHSIIFPNFDEKEENIQVFEDSRVRKAVLLVRFVDLMKNLDLNEDESKEKARKFSEHLISEMNIIGDEQLQKENDLIEILLN</sequence>
<comment type="caution">
    <text evidence="2">The sequence shown here is derived from an EMBL/GenBank/DDBJ whole genome shotgun (WGS) entry which is preliminary data.</text>
</comment>
<dbReference type="PROSITE" id="PS50234">
    <property type="entry name" value="VWFA"/>
    <property type="match status" value="1"/>
</dbReference>
<dbReference type="InterPro" id="IPR036465">
    <property type="entry name" value="vWFA_dom_sf"/>
</dbReference>
<protein>
    <recommendedName>
        <fullName evidence="1">VWFA domain-containing protein</fullName>
    </recommendedName>
</protein>
<evidence type="ECO:0000259" key="1">
    <source>
        <dbReference type="PROSITE" id="PS50234"/>
    </source>
</evidence>
<keyword evidence="3" id="KW-1185">Reference proteome</keyword>